<dbReference type="Pfam" id="PF00180">
    <property type="entry name" value="Iso_dh"/>
    <property type="match status" value="1"/>
</dbReference>
<name>A0A2K5YXL0_MANLE</name>
<keyword evidence="8 14" id="KW-0809">Transit peptide</keyword>
<dbReference type="GeneTree" id="ENSGT00950000182989"/>
<dbReference type="Gene3D" id="3.40.718.10">
    <property type="entry name" value="Isopropylmalate Dehydrogenase"/>
    <property type="match status" value="1"/>
</dbReference>
<dbReference type="GO" id="GO:0000287">
    <property type="term" value="F:magnesium ion binding"/>
    <property type="evidence" value="ECO:0007669"/>
    <property type="project" value="UniProtKB-UniRule"/>
</dbReference>
<evidence type="ECO:0000256" key="11">
    <source>
        <dbReference type="ARBA" id="ARBA00023211"/>
    </source>
</evidence>
<comment type="cofactor">
    <cofactor evidence="2">
        <name>Mg(2+)</name>
        <dbReference type="ChEBI" id="CHEBI:18420"/>
    </cofactor>
</comment>
<evidence type="ECO:0000256" key="2">
    <source>
        <dbReference type="ARBA" id="ARBA00001946"/>
    </source>
</evidence>
<dbReference type="InterPro" id="IPR024084">
    <property type="entry name" value="IsoPropMal-DH-like_dom"/>
</dbReference>
<dbReference type="InterPro" id="IPR019818">
    <property type="entry name" value="IsoCit/isopropylmalate_DH_CS"/>
</dbReference>
<dbReference type="GO" id="GO:0006099">
    <property type="term" value="P:tricarboxylic acid cycle"/>
    <property type="evidence" value="ECO:0007669"/>
    <property type="project" value="UniProtKB-UniRule"/>
</dbReference>
<evidence type="ECO:0000259" key="15">
    <source>
        <dbReference type="SMART" id="SM01329"/>
    </source>
</evidence>
<evidence type="ECO:0000256" key="10">
    <source>
        <dbReference type="ARBA" id="ARBA00023027"/>
    </source>
</evidence>
<dbReference type="AlphaFoldDB" id="A0A2K5YXL0"/>
<dbReference type="GO" id="GO:0004449">
    <property type="term" value="F:isocitrate dehydrogenase (NAD+) activity"/>
    <property type="evidence" value="ECO:0007669"/>
    <property type="project" value="UniProtKB-EC"/>
</dbReference>
<dbReference type="InterPro" id="IPR004434">
    <property type="entry name" value="Isocitrate_DH_NAD"/>
</dbReference>
<comment type="function">
    <text evidence="13">Catalytic subunit of the enzyme which catalyzes the decarboxylation of isocitrate (ICT) into alpha-ketoglutarate. The heterodimer composed of the alpha (IDH3A) and beta (IDH3B) subunits and the heterodimer composed of the alpha (IDH3A) and gamma (IDH3G) subunits, have considerable basal activity but the full activity of the heterotetramer (containing two subunits of IDH3A, one of IDH3B and one of IDH3G) requires the assembly and cooperative function of both heterodimers.</text>
</comment>
<dbReference type="Proteomes" id="UP000233140">
    <property type="component" value="Unassembled WGS sequence"/>
</dbReference>
<organism evidence="16 17">
    <name type="scientific">Mandrillus leucophaeus</name>
    <name type="common">Drill</name>
    <name type="synonym">Papio leucophaeus</name>
    <dbReference type="NCBI Taxonomy" id="9568"/>
    <lineage>
        <taxon>Eukaryota</taxon>
        <taxon>Metazoa</taxon>
        <taxon>Chordata</taxon>
        <taxon>Craniata</taxon>
        <taxon>Vertebrata</taxon>
        <taxon>Euteleostomi</taxon>
        <taxon>Mammalia</taxon>
        <taxon>Eutheria</taxon>
        <taxon>Euarchontoglires</taxon>
        <taxon>Primates</taxon>
        <taxon>Haplorrhini</taxon>
        <taxon>Catarrhini</taxon>
        <taxon>Cercopithecidae</taxon>
        <taxon>Cercopithecinae</taxon>
        <taxon>Mandrillus</taxon>
    </lineage>
</organism>
<evidence type="ECO:0000256" key="8">
    <source>
        <dbReference type="ARBA" id="ARBA00022946"/>
    </source>
</evidence>
<evidence type="ECO:0000256" key="5">
    <source>
        <dbReference type="ARBA" id="ARBA00022532"/>
    </source>
</evidence>
<evidence type="ECO:0000256" key="13">
    <source>
        <dbReference type="ARBA" id="ARBA00037577"/>
    </source>
</evidence>
<reference evidence="16" key="1">
    <citation type="submission" date="2025-08" db="UniProtKB">
        <authorList>
            <consortium name="Ensembl"/>
        </authorList>
    </citation>
    <scope>IDENTIFICATION</scope>
</reference>
<sequence length="368" mass="39830">GRLRPGNHLNPGGGEAMAGPGWISKVSLRLGVFHNPKQVTRGFTDVVQPVTLIPGDGIGPETSAAVMKIFDAVTAIQGPRGKWMIPSEAKVSMDKNKMGLKGPLKTPIAASHPSMNLPLRKTFDLYTNVQPCVSIEGYKTPYTDVNIVTIRENAEGEYSGIEHVIIDGAVQSIKLITEGASKPIAEFAFEYARNNHRNVTAVHKANITRMLDELFLQKCREVAENCKDIKFNEMYLDTVCLNIVQDPSQFDVVVMPNLYGDILSDLWAGLIGGLGVTPSGNIGANGVAIFESIHGTAIDIAGKDMANPRALLLSPVMMLRLIGLFDHAARIEAACFATIKDGKSLTKDLGGNAKCSDFTEEICRRVKI</sequence>
<keyword evidence="5 14" id="KW-0816">Tricarboxylic acid cycle</keyword>
<reference evidence="16" key="2">
    <citation type="submission" date="2025-09" db="UniProtKB">
        <authorList>
            <consortium name="Ensembl"/>
        </authorList>
    </citation>
    <scope>IDENTIFICATION</scope>
</reference>
<keyword evidence="7" id="KW-0460">Magnesium</keyword>
<accession>A0A2K5YXL0</accession>
<evidence type="ECO:0000256" key="3">
    <source>
        <dbReference type="ARBA" id="ARBA00007769"/>
    </source>
</evidence>
<keyword evidence="9" id="KW-0560">Oxidoreductase</keyword>
<evidence type="ECO:0000256" key="14">
    <source>
        <dbReference type="RuleBase" id="RU361266"/>
    </source>
</evidence>
<dbReference type="PANTHER" id="PTHR11835:SF34">
    <property type="entry name" value="ISOCITRATE DEHYDROGENASE [NAD] SUBUNIT ALPHA, MITOCHONDRIAL"/>
    <property type="match status" value="1"/>
</dbReference>
<keyword evidence="17" id="KW-1185">Reference proteome</keyword>
<evidence type="ECO:0000256" key="1">
    <source>
        <dbReference type="ARBA" id="ARBA00001936"/>
    </source>
</evidence>
<evidence type="ECO:0000313" key="16">
    <source>
        <dbReference type="Ensembl" id="ENSMLEP00000020293.1"/>
    </source>
</evidence>
<protein>
    <recommendedName>
        <fullName evidence="14">Isocitrate dehydrogenase [NAD] subunit, mitochondrial</fullName>
    </recommendedName>
</protein>
<evidence type="ECO:0000313" key="17">
    <source>
        <dbReference type="Proteomes" id="UP000233140"/>
    </source>
</evidence>
<comment type="cofactor">
    <cofactor evidence="1">
        <name>Mn(2+)</name>
        <dbReference type="ChEBI" id="CHEBI:29035"/>
    </cofactor>
</comment>
<comment type="catalytic activity">
    <reaction evidence="12">
        <text>D-threo-isocitrate + NAD(+) = 2-oxoglutarate + CO2 + NADH</text>
        <dbReference type="Rhea" id="RHEA:23632"/>
        <dbReference type="ChEBI" id="CHEBI:15562"/>
        <dbReference type="ChEBI" id="CHEBI:16526"/>
        <dbReference type="ChEBI" id="CHEBI:16810"/>
        <dbReference type="ChEBI" id="CHEBI:57540"/>
        <dbReference type="ChEBI" id="CHEBI:57945"/>
        <dbReference type="EC" id="1.1.1.41"/>
    </reaction>
    <physiologicalReaction direction="left-to-right" evidence="12">
        <dbReference type="Rhea" id="RHEA:23633"/>
    </physiologicalReaction>
</comment>
<keyword evidence="14" id="KW-0496">Mitochondrion</keyword>
<evidence type="ECO:0000256" key="4">
    <source>
        <dbReference type="ARBA" id="ARBA00011525"/>
    </source>
</evidence>
<evidence type="ECO:0000256" key="9">
    <source>
        <dbReference type="ARBA" id="ARBA00023002"/>
    </source>
</evidence>
<dbReference type="SMART" id="SM01329">
    <property type="entry name" value="Iso_dh"/>
    <property type="match status" value="1"/>
</dbReference>
<evidence type="ECO:0000256" key="12">
    <source>
        <dbReference type="ARBA" id="ARBA00037023"/>
    </source>
</evidence>
<evidence type="ECO:0000256" key="7">
    <source>
        <dbReference type="ARBA" id="ARBA00022842"/>
    </source>
</evidence>
<keyword evidence="6" id="KW-0479">Metal-binding</keyword>
<comment type="similarity">
    <text evidence="3 14">Belongs to the isocitrate and isopropylmalate dehydrogenases family.</text>
</comment>
<dbReference type="NCBIfam" id="TIGR00175">
    <property type="entry name" value="mito_nad_idh"/>
    <property type="match status" value="1"/>
</dbReference>
<comment type="subunit">
    <text evidence="4">Heterooligomer of subunits alpha (IDH3A), beta (IDH3B), and gamma (IDH3G) in the apparent ratio of 2:1:1. The heterodimer containing one IDH3A and one IDH3B subunit and the heterodimer containing one IDH3A and one IDH3G subunit assemble into a heterotetramer (which contains two subunits of IDH3A, one of IDH3B and one of IDH3G) and further into the heterooctamer.</text>
</comment>
<dbReference type="SUPFAM" id="SSF53659">
    <property type="entry name" value="Isocitrate/Isopropylmalate dehydrogenase-like"/>
    <property type="match status" value="1"/>
</dbReference>
<feature type="domain" description="Isopropylmalate dehydrogenase-like" evidence="15">
    <location>
        <begin position="49"/>
        <end position="362"/>
    </location>
</feature>
<keyword evidence="11" id="KW-0464">Manganese</keyword>
<keyword evidence="10" id="KW-0520">NAD</keyword>
<dbReference type="PROSITE" id="PS00470">
    <property type="entry name" value="IDH_IMDH"/>
    <property type="match status" value="1"/>
</dbReference>
<dbReference type="FunFam" id="3.40.718.10:FF:000003">
    <property type="entry name" value="Isocitrate dehydrogenase [NAD] subunit, mitochondrial"/>
    <property type="match status" value="1"/>
</dbReference>
<dbReference type="GO" id="GO:0006102">
    <property type="term" value="P:isocitrate metabolic process"/>
    <property type="evidence" value="ECO:0007669"/>
    <property type="project" value="TreeGrafter"/>
</dbReference>
<proteinExistence type="inferred from homology"/>
<dbReference type="PANTHER" id="PTHR11835">
    <property type="entry name" value="DECARBOXYLATING DEHYDROGENASES-ISOCITRATE, ISOPROPYLMALATE, TARTRATE"/>
    <property type="match status" value="1"/>
</dbReference>
<dbReference type="STRING" id="9568.ENSMLEP00000020293"/>
<dbReference type="GO" id="GO:0051287">
    <property type="term" value="F:NAD binding"/>
    <property type="evidence" value="ECO:0007669"/>
    <property type="project" value="UniProtKB-UniRule"/>
</dbReference>
<dbReference type="Ensembl" id="ENSMLET00000043790.1">
    <property type="protein sequence ID" value="ENSMLEP00000020293.1"/>
    <property type="gene ID" value="ENSMLEG00000034343.1"/>
</dbReference>
<comment type="subcellular location">
    <subcellularLocation>
        <location evidence="14">Mitochondrion</location>
    </subcellularLocation>
</comment>
<dbReference type="OMA" id="MIPHDAK"/>
<dbReference type="GO" id="GO:0005739">
    <property type="term" value="C:mitochondrion"/>
    <property type="evidence" value="ECO:0007669"/>
    <property type="project" value="UniProtKB-SubCell"/>
</dbReference>
<evidence type="ECO:0000256" key="6">
    <source>
        <dbReference type="ARBA" id="ARBA00022723"/>
    </source>
</evidence>